<comment type="caution">
    <text evidence="1">The sequence shown here is derived from an EMBL/GenBank/DDBJ whole genome shotgun (WGS) entry which is preliminary data.</text>
</comment>
<dbReference type="Proteomes" id="UP000287447">
    <property type="component" value="Unassembled WGS sequence"/>
</dbReference>
<proteinExistence type="predicted"/>
<keyword evidence="2" id="KW-1185">Reference proteome</keyword>
<reference evidence="2" key="1">
    <citation type="submission" date="2019-01" db="EMBL/GenBank/DDBJ databases">
        <title>Gri0909 isolated from a small marine red alga.</title>
        <authorList>
            <person name="Kim J."/>
            <person name="Jeong S.E."/>
            <person name="Jeon C.O."/>
        </authorList>
    </citation>
    <scope>NUCLEOTIDE SEQUENCE [LARGE SCALE GENOMIC DNA]</scope>
    <source>
        <strain evidence="2">Gri0909</strain>
    </source>
</reference>
<dbReference type="EMBL" id="SADE01000001">
    <property type="protein sequence ID" value="RVU39716.1"/>
    <property type="molecule type" value="Genomic_DNA"/>
</dbReference>
<protein>
    <submittedName>
        <fullName evidence="1">Uncharacterized protein</fullName>
    </submittedName>
</protein>
<gene>
    <name evidence="1" type="ORF">EOI86_02555</name>
</gene>
<dbReference type="AlphaFoldDB" id="A0A437QYZ1"/>
<dbReference type="OrthoDB" id="6159094at2"/>
<organism evidence="1 2">
    <name type="scientific">Hwanghaeella grinnelliae</name>
    <dbReference type="NCBI Taxonomy" id="2500179"/>
    <lineage>
        <taxon>Bacteria</taxon>
        <taxon>Pseudomonadati</taxon>
        <taxon>Pseudomonadota</taxon>
        <taxon>Alphaproteobacteria</taxon>
        <taxon>Rhodospirillales</taxon>
        <taxon>Rhodospirillaceae</taxon>
        <taxon>Hwanghaeella</taxon>
    </lineage>
</organism>
<sequence length="199" mass="22747">MGLATAMAASTAQAADFSDPDWPCIQRKVPHLSIGQMWAGPVIDDALQKSWRDNDEIHRLASVLSLRRTPLEKTDEMIANFAERDDIGKDKADRLTTLFAGIFTLIDKERTEIIAGIARYAHKQDELADRIDTRRDTLQELSEATEPDYDRIEELQDQITWDSRIFKDRAQSLTYVCETPVILEKRAFTLARSIQQRLP</sequence>
<evidence type="ECO:0000313" key="1">
    <source>
        <dbReference type="EMBL" id="RVU39716.1"/>
    </source>
</evidence>
<evidence type="ECO:0000313" key="2">
    <source>
        <dbReference type="Proteomes" id="UP000287447"/>
    </source>
</evidence>
<name>A0A437QYZ1_9PROT</name>
<accession>A0A437QYZ1</accession>